<feature type="transmembrane region" description="Helical" evidence="1">
    <location>
        <begin position="219"/>
        <end position="244"/>
    </location>
</feature>
<protein>
    <submittedName>
        <fullName evidence="2">Uncharacterized protein</fullName>
    </submittedName>
</protein>
<feature type="transmembrane region" description="Helical" evidence="1">
    <location>
        <begin position="178"/>
        <end position="199"/>
    </location>
</feature>
<dbReference type="Proteomes" id="UP000637757">
    <property type="component" value="Unassembled WGS sequence"/>
</dbReference>
<evidence type="ECO:0000313" key="2">
    <source>
        <dbReference type="EMBL" id="MBF8808465.1"/>
    </source>
</evidence>
<evidence type="ECO:0000313" key="3">
    <source>
        <dbReference type="Proteomes" id="UP000637757"/>
    </source>
</evidence>
<sequence>MKSNTFIKLLLSFILFVWLALGSFSLILHKIVTANYQTNLNQEIFIKELNSAVQNYSLGANLPKTVLDSIITKSEIKAGPKHMDYPAIKQKIVEKINQYQVQNTTSEETERDKENVNKVADEIINKIKGEINTSFLFFNQTIKMIIPITITFTIIMLINATITILLFFILFKKAIFTYLGYSLWSTGILLSSVSIILWLTPSDQLALSSKTNVAVISDIASYALSLALIGCTIYLCLGSIISYFGNRNKAEQERVNENRV</sequence>
<name>A0A931AX19_9ENTE</name>
<keyword evidence="1" id="KW-1133">Transmembrane helix</keyword>
<dbReference type="EMBL" id="JADAKE010000020">
    <property type="protein sequence ID" value="MBF8808465.1"/>
    <property type="molecule type" value="Genomic_DNA"/>
</dbReference>
<evidence type="ECO:0000256" key="1">
    <source>
        <dbReference type="SAM" id="Phobius"/>
    </source>
</evidence>
<comment type="caution">
    <text evidence="2">The sequence shown here is derived from an EMBL/GenBank/DDBJ whole genome shotgun (WGS) entry which is preliminary data.</text>
</comment>
<dbReference type="AlphaFoldDB" id="A0A931AX19"/>
<proteinExistence type="predicted"/>
<accession>A0A931AX19</accession>
<keyword evidence="3" id="KW-1185">Reference proteome</keyword>
<gene>
    <name evidence="2" type="ORF">IC227_09480</name>
</gene>
<feature type="transmembrane region" description="Helical" evidence="1">
    <location>
        <begin position="144"/>
        <end position="171"/>
    </location>
</feature>
<organism evidence="2 3">
    <name type="scientific">Enterococcus lacertideformus</name>
    <dbReference type="NCBI Taxonomy" id="2771493"/>
    <lineage>
        <taxon>Bacteria</taxon>
        <taxon>Bacillati</taxon>
        <taxon>Bacillota</taxon>
        <taxon>Bacilli</taxon>
        <taxon>Lactobacillales</taxon>
        <taxon>Enterococcaceae</taxon>
        <taxon>Enterococcus</taxon>
    </lineage>
</organism>
<keyword evidence="1" id="KW-0812">Transmembrane</keyword>
<reference evidence="2" key="1">
    <citation type="submission" date="2020-09" db="EMBL/GenBank/DDBJ databases">
        <title>Genomic insights into the novelty and pathogenicity of a unique biofilm-forming Enterococcus sp. bacteria (Enterococcus lacertideformus) identified in reptiles.</title>
        <authorList>
            <person name="Agius J.E."/>
            <person name="Phalen D.N."/>
            <person name="Rose K."/>
            <person name="Eden J.-S."/>
        </authorList>
    </citation>
    <scope>NUCLEOTIDE SEQUENCE</scope>
    <source>
        <strain evidence="2">PHRS 0518</strain>
    </source>
</reference>
<keyword evidence="1" id="KW-0472">Membrane</keyword>